<comment type="caution">
    <text evidence="1">The sequence shown here is derived from an EMBL/GenBank/DDBJ whole genome shotgun (WGS) entry which is preliminary data.</text>
</comment>
<dbReference type="Proteomes" id="UP000522081">
    <property type="component" value="Unassembled WGS sequence"/>
</dbReference>
<dbReference type="RefSeq" id="WP_227819750.1">
    <property type="nucleotide sequence ID" value="NZ_BMGF01000007.1"/>
</dbReference>
<organism evidence="1 2">
    <name type="scientific">Novosphingobium marinum</name>
    <dbReference type="NCBI Taxonomy" id="1514948"/>
    <lineage>
        <taxon>Bacteria</taxon>
        <taxon>Pseudomonadati</taxon>
        <taxon>Pseudomonadota</taxon>
        <taxon>Alphaproteobacteria</taxon>
        <taxon>Sphingomonadales</taxon>
        <taxon>Sphingomonadaceae</taxon>
        <taxon>Novosphingobium</taxon>
    </lineage>
</organism>
<dbReference type="AlphaFoldDB" id="A0A7Y9XY21"/>
<proteinExistence type="predicted"/>
<name>A0A7Y9XY21_9SPHN</name>
<evidence type="ECO:0000313" key="1">
    <source>
        <dbReference type="EMBL" id="NYH96702.1"/>
    </source>
</evidence>
<protein>
    <submittedName>
        <fullName evidence="1">Uncharacterized protein</fullName>
    </submittedName>
</protein>
<gene>
    <name evidence="1" type="ORF">FHS75_003053</name>
</gene>
<evidence type="ECO:0000313" key="2">
    <source>
        <dbReference type="Proteomes" id="UP000522081"/>
    </source>
</evidence>
<accession>A0A7Y9XY21</accession>
<sequence length="108" mass="12306">MAERSIAYEVVRYEAKRSKNWPPYRDLTELLLTNGCPPSIAFERHSCSLEYKAAPQEAFNKPWQPAIDAWAEGAKVVRYIGYDASPRDGQRNPTRSAHYPLNGCARSF</sequence>
<reference evidence="1 2" key="1">
    <citation type="submission" date="2020-07" db="EMBL/GenBank/DDBJ databases">
        <title>Genomic Encyclopedia of Type Strains, Phase IV (KMG-IV): sequencing the most valuable type-strain genomes for metagenomic binning, comparative biology and taxonomic classification.</title>
        <authorList>
            <person name="Goeker M."/>
        </authorList>
    </citation>
    <scope>NUCLEOTIDE SEQUENCE [LARGE SCALE GENOMIC DNA]</scope>
    <source>
        <strain evidence="1 2">DSM 29043</strain>
    </source>
</reference>
<dbReference type="EMBL" id="JACBZF010000006">
    <property type="protein sequence ID" value="NYH96702.1"/>
    <property type="molecule type" value="Genomic_DNA"/>
</dbReference>
<keyword evidence="2" id="KW-1185">Reference proteome</keyword>